<evidence type="ECO:0000313" key="1">
    <source>
        <dbReference type="EMBL" id="JAE03631.1"/>
    </source>
</evidence>
<dbReference type="AlphaFoldDB" id="A0A0A9F0K3"/>
<sequence>MVATARRTRNSIRSTNIVQTPIIIICTGSVIPNLQHRNAFSLTKLL</sequence>
<reference evidence="1" key="1">
    <citation type="submission" date="2014-09" db="EMBL/GenBank/DDBJ databases">
        <authorList>
            <person name="Magalhaes I.L.F."/>
            <person name="Oliveira U."/>
            <person name="Santos F.R."/>
            <person name="Vidigal T.H.D.A."/>
            <person name="Brescovit A.D."/>
            <person name="Santos A.J."/>
        </authorList>
    </citation>
    <scope>NUCLEOTIDE SEQUENCE</scope>
    <source>
        <tissue evidence="1">Shoot tissue taken approximately 20 cm above the soil surface</tissue>
    </source>
</reference>
<accession>A0A0A9F0K3</accession>
<name>A0A0A9F0K3_ARUDO</name>
<protein>
    <submittedName>
        <fullName evidence="1">Golgi SNARE 12 protein</fullName>
    </submittedName>
</protein>
<proteinExistence type="predicted"/>
<organism evidence="1">
    <name type="scientific">Arundo donax</name>
    <name type="common">Giant reed</name>
    <name type="synonym">Donax arundinaceus</name>
    <dbReference type="NCBI Taxonomy" id="35708"/>
    <lineage>
        <taxon>Eukaryota</taxon>
        <taxon>Viridiplantae</taxon>
        <taxon>Streptophyta</taxon>
        <taxon>Embryophyta</taxon>
        <taxon>Tracheophyta</taxon>
        <taxon>Spermatophyta</taxon>
        <taxon>Magnoliopsida</taxon>
        <taxon>Liliopsida</taxon>
        <taxon>Poales</taxon>
        <taxon>Poaceae</taxon>
        <taxon>PACMAD clade</taxon>
        <taxon>Arundinoideae</taxon>
        <taxon>Arundineae</taxon>
        <taxon>Arundo</taxon>
    </lineage>
</organism>
<dbReference type="EMBL" id="GBRH01194265">
    <property type="protein sequence ID" value="JAE03631.1"/>
    <property type="molecule type" value="Transcribed_RNA"/>
</dbReference>
<reference evidence="1" key="2">
    <citation type="journal article" date="2015" name="Data Brief">
        <title>Shoot transcriptome of the giant reed, Arundo donax.</title>
        <authorList>
            <person name="Barrero R.A."/>
            <person name="Guerrero F.D."/>
            <person name="Moolhuijzen P."/>
            <person name="Goolsby J.A."/>
            <person name="Tidwell J."/>
            <person name="Bellgard S.E."/>
            <person name="Bellgard M.I."/>
        </authorList>
    </citation>
    <scope>NUCLEOTIDE SEQUENCE</scope>
    <source>
        <tissue evidence="1">Shoot tissue taken approximately 20 cm above the soil surface</tissue>
    </source>
</reference>